<dbReference type="InterPro" id="IPR011335">
    <property type="entry name" value="Restrct_endonuc-II-like"/>
</dbReference>
<dbReference type="SUPFAM" id="SSF52980">
    <property type="entry name" value="Restriction endonuclease-like"/>
    <property type="match status" value="1"/>
</dbReference>
<dbReference type="RefSeq" id="WP_089957452.1">
    <property type="nucleotide sequence ID" value="NZ_FOFR01000018.1"/>
</dbReference>
<keyword evidence="4" id="KW-1185">Reference proteome</keyword>
<dbReference type="Pfam" id="PF09588">
    <property type="entry name" value="YqaJ"/>
    <property type="match status" value="1"/>
</dbReference>
<proteinExistence type="predicted"/>
<feature type="region of interest" description="Disordered" evidence="1">
    <location>
        <begin position="279"/>
        <end position="306"/>
    </location>
</feature>
<dbReference type="InterPro" id="IPR017482">
    <property type="entry name" value="Lambda-type_endonuclease"/>
</dbReference>
<organism evidence="3 4">
    <name type="scientific">Lentzea xinjiangensis</name>
    <dbReference type="NCBI Taxonomy" id="402600"/>
    <lineage>
        <taxon>Bacteria</taxon>
        <taxon>Bacillati</taxon>
        <taxon>Actinomycetota</taxon>
        <taxon>Actinomycetes</taxon>
        <taxon>Pseudonocardiales</taxon>
        <taxon>Pseudonocardiaceae</taxon>
        <taxon>Lentzea</taxon>
    </lineage>
</organism>
<dbReference type="STRING" id="402600.SAMN05216188_11895"/>
<keyword evidence="3" id="KW-0255">Endonuclease</keyword>
<dbReference type="Gene3D" id="3.90.320.10">
    <property type="match status" value="1"/>
</dbReference>
<dbReference type="NCBIfam" id="TIGR03033">
    <property type="entry name" value="phage_rel_nuc"/>
    <property type="match status" value="1"/>
</dbReference>
<name>A0A1H9THD3_9PSEU</name>
<dbReference type="InterPro" id="IPR011604">
    <property type="entry name" value="PDDEXK-like_dom_sf"/>
</dbReference>
<accession>A0A1H9THD3</accession>
<evidence type="ECO:0000313" key="4">
    <source>
        <dbReference type="Proteomes" id="UP000199352"/>
    </source>
</evidence>
<protein>
    <submittedName>
        <fullName evidence="3">Putative phage-type endonuclease</fullName>
    </submittedName>
</protein>
<evidence type="ECO:0000256" key="1">
    <source>
        <dbReference type="SAM" id="MobiDB-lite"/>
    </source>
</evidence>
<dbReference type="InterPro" id="IPR019080">
    <property type="entry name" value="YqaJ_viral_recombinase"/>
</dbReference>
<dbReference type="EMBL" id="FOFR01000018">
    <property type="protein sequence ID" value="SER96023.1"/>
    <property type="molecule type" value="Genomic_DNA"/>
</dbReference>
<dbReference type="GO" id="GO:0004519">
    <property type="term" value="F:endonuclease activity"/>
    <property type="evidence" value="ECO:0007669"/>
    <property type="project" value="UniProtKB-KW"/>
</dbReference>
<dbReference type="OrthoDB" id="3197230at2"/>
<evidence type="ECO:0000259" key="2">
    <source>
        <dbReference type="Pfam" id="PF09588"/>
    </source>
</evidence>
<evidence type="ECO:0000313" key="3">
    <source>
        <dbReference type="EMBL" id="SER96023.1"/>
    </source>
</evidence>
<keyword evidence="3" id="KW-0540">Nuclease</keyword>
<dbReference type="AlphaFoldDB" id="A0A1H9THD3"/>
<dbReference type="Proteomes" id="UP000199352">
    <property type="component" value="Unassembled WGS sequence"/>
</dbReference>
<reference evidence="4" key="1">
    <citation type="submission" date="2016-10" db="EMBL/GenBank/DDBJ databases">
        <authorList>
            <person name="Varghese N."/>
            <person name="Submissions S."/>
        </authorList>
    </citation>
    <scope>NUCLEOTIDE SEQUENCE [LARGE SCALE GENOMIC DNA]</scope>
    <source>
        <strain evidence="4">CGMCC 4.3525</strain>
    </source>
</reference>
<sequence>MTLGIAEHVGAFEAGSPEWHAARANAITGSRIAAVMGFSPWESRFSLWHRMAGMVSDEVENDLMRWGKLLEPVILGEYARQHDAELNTRPGTWRNSLRPWQVANVDALGPRIVEAKYSPMTEGWGEQGTDQIPIYYRAQCLWYLDTFGGPAQGFERVDLAVFFGVTGYAEYHVDYSADECRLMRNEARAFLDTLPNGESPGVRPDIDAHSSTWQTVRELHPDIDDEAIEVTDDVAVPYLKALTALATAEEEKARASGVLLDAMGRARRAVHNGQQIAMRIPGRGDKPPYLKHTPKKAPGQKVSRAA</sequence>
<feature type="domain" description="YqaJ viral recombinase" evidence="2">
    <location>
        <begin position="18"/>
        <end position="144"/>
    </location>
</feature>
<gene>
    <name evidence="3" type="ORF">SAMN05216188_11895</name>
</gene>
<keyword evidence="3" id="KW-0378">Hydrolase</keyword>